<feature type="domain" description="ZZ-type" evidence="6">
    <location>
        <begin position="382"/>
        <end position="436"/>
    </location>
</feature>
<reference evidence="7 8" key="1">
    <citation type="submission" date="2024-08" db="EMBL/GenBank/DDBJ databases">
        <authorList>
            <person name="Cucini C."/>
            <person name="Frati F."/>
        </authorList>
    </citation>
    <scope>NUCLEOTIDE SEQUENCE [LARGE SCALE GENOMIC DNA]</scope>
</reference>
<protein>
    <recommendedName>
        <fullName evidence="6">ZZ-type domain-containing protein</fullName>
    </recommendedName>
</protein>
<name>A0ABP1RWU2_9HEXA</name>
<keyword evidence="3" id="KW-0862">Zinc</keyword>
<sequence length="556" mass="62721">MAGYLLAACPTCVDISDGNIRQFLSCPGIANEQHSLCDLCVEGPLQRCLECKVPIVEVKELKRNIGLEMLMNKMDFFACIFKDRGCNQTSKLHELKEHVWSCKYRGDIIPLCSLFRGHDKCMIIPTIHSRAQIIKHFKNRHKVGIMTGSKFSITLGIEAATGTTPDDPSPVLVNMENNETGPLILIVFVHKRGFLSWMCVVLWAAPGDKDVFKYYANVSIRNVHEENSWHVWSPEAVIDLKKAMEYLNIENYRCKIAIDFLKSYYVKDETALIGVTLKRKDPDVIDLTSEDAFNLEEMNGLEPNGLSGRSTPTVLDSVDDNMTNGTERQRPSQALGESSELVASTSPGLGNNIMPQTQLLQILPAAPTPGPSTGNDDRTITHEDVLCHECKRESICEIRHKCMECKNFNLCSHCAKNGIHTSNLQHALLSVRTKLQNDKLKHWEKRTKKGKGTEGKLMPGRKTNGDLNVTSNSTFTCENCQRSLHEGRGYQCLICPNSYICLECFDETEEHSSHFVILAWNERQHKNIDFYRTYIAQKLKCVTNKRSRISQGSSFN</sequence>
<evidence type="ECO:0000256" key="1">
    <source>
        <dbReference type="ARBA" id="ARBA00022723"/>
    </source>
</evidence>
<dbReference type="Gene3D" id="3.30.60.90">
    <property type="match status" value="2"/>
</dbReference>
<feature type="compositionally biased region" description="Polar residues" evidence="5">
    <location>
        <begin position="307"/>
        <end position="350"/>
    </location>
</feature>
<dbReference type="PROSITE" id="PS50135">
    <property type="entry name" value="ZF_ZZ_2"/>
    <property type="match status" value="1"/>
</dbReference>
<accession>A0ABP1RWU2</accession>
<dbReference type="SUPFAM" id="SSF49599">
    <property type="entry name" value="TRAF domain-like"/>
    <property type="match status" value="1"/>
</dbReference>
<evidence type="ECO:0000256" key="4">
    <source>
        <dbReference type="PROSITE-ProRule" id="PRU00228"/>
    </source>
</evidence>
<dbReference type="Pfam" id="PF00569">
    <property type="entry name" value="ZZ"/>
    <property type="match status" value="1"/>
</dbReference>
<evidence type="ECO:0000313" key="7">
    <source>
        <dbReference type="EMBL" id="CAL8137518.1"/>
    </source>
</evidence>
<keyword evidence="1" id="KW-0479">Metal-binding</keyword>
<evidence type="ECO:0000256" key="3">
    <source>
        <dbReference type="ARBA" id="ARBA00022833"/>
    </source>
</evidence>
<evidence type="ECO:0000256" key="5">
    <source>
        <dbReference type="SAM" id="MobiDB-lite"/>
    </source>
</evidence>
<evidence type="ECO:0000259" key="6">
    <source>
        <dbReference type="PROSITE" id="PS50135"/>
    </source>
</evidence>
<keyword evidence="2 4" id="KW-0863">Zinc-finger</keyword>
<dbReference type="InterPro" id="IPR000433">
    <property type="entry name" value="Znf_ZZ"/>
</dbReference>
<organism evidence="7 8">
    <name type="scientific">Orchesella dallaii</name>
    <dbReference type="NCBI Taxonomy" id="48710"/>
    <lineage>
        <taxon>Eukaryota</taxon>
        <taxon>Metazoa</taxon>
        <taxon>Ecdysozoa</taxon>
        <taxon>Arthropoda</taxon>
        <taxon>Hexapoda</taxon>
        <taxon>Collembola</taxon>
        <taxon>Entomobryomorpha</taxon>
        <taxon>Entomobryoidea</taxon>
        <taxon>Orchesellidae</taxon>
        <taxon>Orchesellinae</taxon>
        <taxon>Orchesella</taxon>
    </lineage>
</organism>
<dbReference type="EMBL" id="CAXLJM020000118">
    <property type="protein sequence ID" value="CAL8137518.1"/>
    <property type="molecule type" value="Genomic_DNA"/>
</dbReference>
<gene>
    <name evidence="7" type="ORF">ODALV1_LOCUS26952</name>
</gene>
<dbReference type="SMART" id="SM00291">
    <property type="entry name" value="ZnF_ZZ"/>
    <property type="match status" value="2"/>
</dbReference>
<comment type="caution">
    <text evidence="7">The sequence shown here is derived from an EMBL/GenBank/DDBJ whole genome shotgun (WGS) entry which is preliminary data.</text>
</comment>
<keyword evidence="8" id="KW-1185">Reference proteome</keyword>
<evidence type="ECO:0000256" key="2">
    <source>
        <dbReference type="ARBA" id="ARBA00022771"/>
    </source>
</evidence>
<proteinExistence type="predicted"/>
<dbReference type="Proteomes" id="UP001642540">
    <property type="component" value="Unassembled WGS sequence"/>
</dbReference>
<feature type="region of interest" description="Disordered" evidence="5">
    <location>
        <begin position="296"/>
        <end position="350"/>
    </location>
</feature>
<dbReference type="InterPro" id="IPR043145">
    <property type="entry name" value="Znf_ZZ_sf"/>
</dbReference>
<evidence type="ECO:0000313" key="8">
    <source>
        <dbReference type="Proteomes" id="UP001642540"/>
    </source>
</evidence>
<dbReference type="SUPFAM" id="SSF57850">
    <property type="entry name" value="RING/U-box"/>
    <property type="match status" value="2"/>
</dbReference>